<feature type="region of interest" description="Disordered" evidence="1">
    <location>
        <begin position="341"/>
        <end position="361"/>
    </location>
</feature>
<dbReference type="OrthoDB" id="8251209at2759"/>
<reference evidence="3 4" key="1">
    <citation type="journal article" date="2013" name="Curr. Biol.">
        <title>The Genome of the Foraminiferan Reticulomyxa filosa.</title>
        <authorList>
            <person name="Glockner G."/>
            <person name="Hulsmann N."/>
            <person name="Schleicher M."/>
            <person name="Noegel A.A."/>
            <person name="Eichinger L."/>
            <person name="Gallinger C."/>
            <person name="Pawlowski J."/>
            <person name="Sierra R."/>
            <person name="Euteneuer U."/>
            <person name="Pillet L."/>
            <person name="Moustafa A."/>
            <person name="Platzer M."/>
            <person name="Groth M."/>
            <person name="Szafranski K."/>
            <person name="Schliwa M."/>
        </authorList>
    </citation>
    <scope>NUCLEOTIDE SEQUENCE [LARGE SCALE GENOMIC DNA]</scope>
</reference>
<feature type="non-terminal residue" evidence="3">
    <location>
        <position position="1"/>
    </location>
</feature>
<dbReference type="InterPro" id="IPR024875">
    <property type="entry name" value="Protein_Lines"/>
</dbReference>
<evidence type="ECO:0000313" key="4">
    <source>
        <dbReference type="Proteomes" id="UP000023152"/>
    </source>
</evidence>
<evidence type="ECO:0000313" key="3">
    <source>
        <dbReference type="EMBL" id="ETO35828.1"/>
    </source>
</evidence>
<proteinExistence type="predicted"/>
<dbReference type="Pfam" id="PF14694">
    <property type="entry name" value="LINES_N"/>
    <property type="match status" value="1"/>
</dbReference>
<sequence length="382" mass="44244">LARIEQMEVELERRESRRKSSVKEEKDDEENQYNFDAAMSSKSPKTPVSAWTDEPMDEDLQVVDRLEGEFDSRTARKIRNFFSRDASYTRHRILEMCCEEDDVLIDVLLELLMIETALRRSNSRLAKRVRYLFDPFLLLHDFIELVDADHSLLLDWIIGNETSFTEYLIRFCKRMTFNWHPTSADAEQVNRVMGILIRLRMHIHTLHECKLLPFSPKPLLKAMEKMEFCYESSGDAYSHALQTWTDVQTGMDASKKNKANSESKQSDSEPSSRSKQANKVKVSSLFLQDVKSKPGHNSSRSEILNLENVSEDSKKKSDKGHVSRKSVNEKAKLFEHQIDTLQKAKQKQHHPKSLPKTAKDQTTVQMLDEILIKHKQVEGSGK</sequence>
<evidence type="ECO:0000256" key="1">
    <source>
        <dbReference type="SAM" id="MobiDB-lite"/>
    </source>
</evidence>
<dbReference type="EMBL" id="ASPP01001243">
    <property type="protein sequence ID" value="ETO35828.1"/>
    <property type="molecule type" value="Genomic_DNA"/>
</dbReference>
<feature type="compositionally biased region" description="Basic residues" evidence="1">
    <location>
        <begin position="344"/>
        <end position="353"/>
    </location>
</feature>
<feature type="compositionally biased region" description="Basic and acidic residues" evidence="1">
    <location>
        <begin position="253"/>
        <end position="272"/>
    </location>
</feature>
<dbReference type="Proteomes" id="UP000023152">
    <property type="component" value="Unassembled WGS sequence"/>
</dbReference>
<protein>
    <recommendedName>
        <fullName evidence="2">Protein Lines N-terminal domain-containing protein</fullName>
    </recommendedName>
</protein>
<comment type="caution">
    <text evidence="3">The sequence shown here is derived from an EMBL/GenBank/DDBJ whole genome shotgun (WGS) entry which is preliminary data.</text>
</comment>
<dbReference type="PANTHER" id="PTHR16057">
    <property type="entry name" value="WINS1, 2 PROTEIN"/>
    <property type="match status" value="1"/>
</dbReference>
<gene>
    <name evidence="3" type="ORF">RFI_01234</name>
</gene>
<dbReference type="InterPro" id="IPR032794">
    <property type="entry name" value="LINES_N"/>
</dbReference>
<feature type="compositionally biased region" description="Basic and acidic residues" evidence="1">
    <location>
        <begin position="311"/>
        <end position="329"/>
    </location>
</feature>
<feature type="region of interest" description="Disordered" evidence="1">
    <location>
        <begin position="1"/>
        <end position="52"/>
    </location>
</feature>
<evidence type="ECO:0000259" key="2">
    <source>
        <dbReference type="Pfam" id="PF14694"/>
    </source>
</evidence>
<name>X6PCJ5_RETFI</name>
<dbReference type="PANTHER" id="PTHR16057:SF1">
    <property type="entry name" value="PROTEIN LINES HOMOLOG 1"/>
    <property type="match status" value="1"/>
</dbReference>
<accession>X6PCJ5</accession>
<organism evidence="3 4">
    <name type="scientific">Reticulomyxa filosa</name>
    <dbReference type="NCBI Taxonomy" id="46433"/>
    <lineage>
        <taxon>Eukaryota</taxon>
        <taxon>Sar</taxon>
        <taxon>Rhizaria</taxon>
        <taxon>Retaria</taxon>
        <taxon>Foraminifera</taxon>
        <taxon>Monothalamids</taxon>
        <taxon>Reticulomyxidae</taxon>
        <taxon>Reticulomyxa</taxon>
    </lineage>
</organism>
<feature type="domain" description="Protein Lines N-terminal" evidence="2">
    <location>
        <begin position="93"/>
        <end position="180"/>
    </location>
</feature>
<keyword evidence="4" id="KW-1185">Reference proteome</keyword>
<dbReference type="AlphaFoldDB" id="X6PCJ5"/>
<feature type="region of interest" description="Disordered" evidence="1">
    <location>
        <begin position="251"/>
        <end position="329"/>
    </location>
</feature>